<dbReference type="AlphaFoldDB" id="A0A9N9J7X1"/>
<evidence type="ECO:0000313" key="3">
    <source>
        <dbReference type="Proteomes" id="UP000789405"/>
    </source>
</evidence>
<evidence type="ECO:0000256" key="1">
    <source>
        <dbReference type="SAM" id="MobiDB-lite"/>
    </source>
</evidence>
<comment type="caution">
    <text evidence="2">The sequence shown here is derived from an EMBL/GenBank/DDBJ whole genome shotgun (WGS) entry which is preliminary data.</text>
</comment>
<dbReference type="OrthoDB" id="2424990at2759"/>
<organism evidence="2 3">
    <name type="scientific">Dentiscutata erythropus</name>
    <dbReference type="NCBI Taxonomy" id="1348616"/>
    <lineage>
        <taxon>Eukaryota</taxon>
        <taxon>Fungi</taxon>
        <taxon>Fungi incertae sedis</taxon>
        <taxon>Mucoromycota</taxon>
        <taxon>Glomeromycotina</taxon>
        <taxon>Glomeromycetes</taxon>
        <taxon>Diversisporales</taxon>
        <taxon>Gigasporaceae</taxon>
        <taxon>Dentiscutata</taxon>
    </lineage>
</organism>
<dbReference type="EMBL" id="CAJVPY010018817">
    <property type="protein sequence ID" value="CAG8768750.1"/>
    <property type="molecule type" value="Genomic_DNA"/>
</dbReference>
<keyword evidence="3" id="KW-1185">Reference proteome</keyword>
<sequence>MVIFVENPQNCDIIDGKAAAGTPVGGKPVTKNARFIQIALFVNKQSTGCWATYKKLYIETRKLVNKSGWELTENDHKKGITTIEVKLNNEDSANKTLNEFNNNQEQSKDELDSIYSQNEKTTLSFTLDNIYLEDESDDNLSNNLNNDDEDLLAESNELSSNCNKRKYNSEDTSSKWQHLLSSSKNKNTKNSEEKRLE</sequence>
<dbReference type="Proteomes" id="UP000789405">
    <property type="component" value="Unassembled WGS sequence"/>
</dbReference>
<evidence type="ECO:0000313" key="2">
    <source>
        <dbReference type="EMBL" id="CAG8768750.1"/>
    </source>
</evidence>
<feature type="region of interest" description="Disordered" evidence="1">
    <location>
        <begin position="160"/>
        <end position="197"/>
    </location>
</feature>
<reference evidence="2" key="1">
    <citation type="submission" date="2021-06" db="EMBL/GenBank/DDBJ databases">
        <authorList>
            <person name="Kallberg Y."/>
            <person name="Tangrot J."/>
            <person name="Rosling A."/>
        </authorList>
    </citation>
    <scope>NUCLEOTIDE SEQUENCE</scope>
    <source>
        <strain evidence="2">MA453B</strain>
    </source>
</reference>
<protein>
    <submittedName>
        <fullName evidence="2">12918_t:CDS:1</fullName>
    </submittedName>
</protein>
<proteinExistence type="predicted"/>
<accession>A0A9N9J7X1</accession>
<name>A0A9N9J7X1_9GLOM</name>
<gene>
    <name evidence="2" type="ORF">DERYTH_LOCUS18489</name>
</gene>